<keyword evidence="3" id="KW-1185">Reference proteome</keyword>
<keyword evidence="1" id="KW-0472">Membrane</keyword>
<proteinExistence type="predicted"/>
<dbReference type="OrthoDB" id="7067800at2"/>
<dbReference type="GO" id="GO:0019441">
    <property type="term" value="P:L-tryptophan catabolic process to kynurenine"/>
    <property type="evidence" value="ECO:0007669"/>
    <property type="project" value="InterPro"/>
</dbReference>
<dbReference type="Proteomes" id="UP000321058">
    <property type="component" value="Unassembled WGS sequence"/>
</dbReference>
<protein>
    <recommendedName>
        <fullName evidence="4">Cyclase</fullName>
    </recommendedName>
</protein>
<dbReference type="SUPFAM" id="SSF102198">
    <property type="entry name" value="Putative cyclase"/>
    <property type="match status" value="1"/>
</dbReference>
<evidence type="ECO:0008006" key="4">
    <source>
        <dbReference type="Google" id="ProtNLM"/>
    </source>
</evidence>
<evidence type="ECO:0000313" key="3">
    <source>
        <dbReference type="Proteomes" id="UP000321058"/>
    </source>
</evidence>
<organism evidence="2 3">
    <name type="scientific">Reyranella soli</name>
    <dbReference type="NCBI Taxonomy" id="1230389"/>
    <lineage>
        <taxon>Bacteria</taxon>
        <taxon>Pseudomonadati</taxon>
        <taxon>Pseudomonadota</taxon>
        <taxon>Alphaproteobacteria</taxon>
        <taxon>Hyphomicrobiales</taxon>
        <taxon>Reyranellaceae</taxon>
        <taxon>Reyranella</taxon>
    </lineage>
</organism>
<keyword evidence="1" id="KW-0812">Transmembrane</keyword>
<gene>
    <name evidence="2" type="ORF">RSO01_76230</name>
</gene>
<accession>A0A512NNC7</accession>
<evidence type="ECO:0000313" key="2">
    <source>
        <dbReference type="EMBL" id="GEP60457.1"/>
    </source>
</evidence>
<dbReference type="Pfam" id="PF04199">
    <property type="entry name" value="Cyclase"/>
    <property type="match status" value="1"/>
</dbReference>
<dbReference type="InterPro" id="IPR007325">
    <property type="entry name" value="KFase/CYL"/>
</dbReference>
<dbReference type="AlphaFoldDB" id="A0A512NNC7"/>
<dbReference type="PANTHER" id="PTHR34861">
    <property type="match status" value="1"/>
</dbReference>
<dbReference type="InterPro" id="IPR037175">
    <property type="entry name" value="KFase_sf"/>
</dbReference>
<comment type="caution">
    <text evidence="2">The sequence shown here is derived from an EMBL/GenBank/DDBJ whole genome shotgun (WGS) entry which is preliminary data.</text>
</comment>
<dbReference type="RefSeq" id="WP_147155800.1">
    <property type="nucleotide sequence ID" value="NZ_BKAJ01000165.1"/>
</dbReference>
<evidence type="ECO:0000256" key="1">
    <source>
        <dbReference type="SAM" id="Phobius"/>
    </source>
</evidence>
<feature type="transmembrane region" description="Helical" evidence="1">
    <location>
        <begin position="20"/>
        <end position="45"/>
    </location>
</feature>
<reference evidence="2 3" key="1">
    <citation type="submission" date="2019-07" db="EMBL/GenBank/DDBJ databases">
        <title>Whole genome shotgun sequence of Reyranella soli NBRC 108950.</title>
        <authorList>
            <person name="Hosoyama A."/>
            <person name="Uohara A."/>
            <person name="Ohji S."/>
            <person name="Ichikawa N."/>
        </authorList>
    </citation>
    <scope>NUCLEOTIDE SEQUENCE [LARGE SCALE GENOMIC DNA]</scope>
    <source>
        <strain evidence="2 3">NBRC 108950</strain>
    </source>
</reference>
<name>A0A512NNC7_9HYPH</name>
<dbReference type="Gene3D" id="3.50.30.50">
    <property type="entry name" value="Putative cyclase"/>
    <property type="match status" value="1"/>
</dbReference>
<keyword evidence="1" id="KW-1133">Transmembrane helix</keyword>
<sequence length="359" mass="38357">MLQTLSNGARGVGRAQQEEIVMRLMSALTGIAFVTSIAMASSAFAQSDCTKTVPPSPFGKDDQTGASNRITPAVTKAAAAEIKDGTVISLTNPLVDGVPLFGSRFTKSVLTAGGLAPGAALGKNDLTYMEDTWLSQSHVGTHLDGMGHIGRGDCYYNQNAMGKNINQNNMTKLGLEHLKPFATRGVFIDMVKVYQQANKLKTNANCRSPCIDKGTVITAEDLQAGLKLTNTTLREGDIVIIHTGWGDLFLQHPAKNTEYNSGEAGLGKAAAKWLIDQKIVAVGLDNWGLEVIPSEDQNEAFPVHQMLLTDNGIHIIENVRTDLMAAQVASSNRGTFFFSMTVPKAVGMTGTFVAIDAIQ</sequence>
<dbReference type="GO" id="GO:0004061">
    <property type="term" value="F:arylformamidase activity"/>
    <property type="evidence" value="ECO:0007669"/>
    <property type="project" value="InterPro"/>
</dbReference>
<dbReference type="PANTHER" id="PTHR34861:SF10">
    <property type="entry name" value="CYCLASE"/>
    <property type="match status" value="1"/>
</dbReference>
<dbReference type="EMBL" id="BKAJ01000165">
    <property type="protein sequence ID" value="GEP60457.1"/>
    <property type="molecule type" value="Genomic_DNA"/>
</dbReference>